<dbReference type="InterPro" id="IPR023160">
    <property type="entry name" value="RNase_HII_hlx-loop-hlx_cap_dom"/>
</dbReference>
<evidence type="ECO:0000256" key="3">
    <source>
        <dbReference type="ARBA" id="ARBA00001946"/>
    </source>
</evidence>
<dbReference type="PROSITE" id="PS51975">
    <property type="entry name" value="RNASE_H_2"/>
    <property type="match status" value="1"/>
</dbReference>
<dbReference type="GO" id="GO:0046872">
    <property type="term" value="F:metal ion binding"/>
    <property type="evidence" value="ECO:0007669"/>
    <property type="project" value="UniProtKB-KW"/>
</dbReference>
<keyword evidence="8" id="KW-0479">Metal-binding</keyword>
<dbReference type="PANTHER" id="PTHR10954:SF23">
    <property type="entry name" value="RIBONUCLEASE"/>
    <property type="match status" value="1"/>
</dbReference>
<comment type="cofactor">
    <cofactor evidence="3">
        <name>Mg(2+)</name>
        <dbReference type="ChEBI" id="CHEBI:18420"/>
    </cofactor>
</comment>
<dbReference type="CDD" id="cd07180">
    <property type="entry name" value="RNase_HII_archaea_like"/>
    <property type="match status" value="1"/>
</dbReference>
<dbReference type="InterPro" id="IPR024567">
    <property type="entry name" value="RNase_HII/HIII_dom"/>
</dbReference>
<dbReference type="Proteomes" id="UP000332487">
    <property type="component" value="Unassembled WGS sequence"/>
</dbReference>
<comment type="caution">
    <text evidence="11">Lacks conserved residue(s) required for the propagation of feature annotation.</text>
</comment>
<protein>
    <recommendedName>
        <fullName evidence="12">Ribonuclease</fullName>
        <ecNumber evidence="12">3.1.26.4</ecNumber>
    </recommendedName>
</protein>
<dbReference type="InterPro" id="IPR012337">
    <property type="entry name" value="RNaseH-like_sf"/>
</dbReference>
<dbReference type="Gene3D" id="1.10.10.460">
    <property type="entry name" value="Ribonuclease hii. Domain 2"/>
    <property type="match status" value="1"/>
</dbReference>
<dbReference type="SUPFAM" id="SSF53098">
    <property type="entry name" value="Ribonuclease H-like"/>
    <property type="match status" value="1"/>
</dbReference>
<dbReference type="InterPro" id="IPR001352">
    <property type="entry name" value="RNase_HII/HIII"/>
</dbReference>
<dbReference type="Pfam" id="PF01351">
    <property type="entry name" value="RNase_HII"/>
    <property type="match status" value="1"/>
</dbReference>
<evidence type="ECO:0000256" key="4">
    <source>
        <dbReference type="ARBA" id="ARBA00004065"/>
    </source>
</evidence>
<dbReference type="GO" id="GO:0004523">
    <property type="term" value="F:RNA-DNA hybrid ribonuclease activity"/>
    <property type="evidence" value="ECO:0007669"/>
    <property type="project" value="UniProtKB-UniRule"/>
</dbReference>
<comment type="catalytic activity">
    <reaction evidence="1 12">
        <text>Endonucleolytic cleavage to 5'-phosphomonoester.</text>
        <dbReference type="EC" id="3.1.26.4"/>
    </reaction>
</comment>
<dbReference type="InterPro" id="IPR004649">
    <property type="entry name" value="RNase_H2_suA"/>
</dbReference>
<gene>
    <name evidence="14" type="ORF">UNLARM2_0919</name>
</gene>
<feature type="domain" description="RNase H type-2" evidence="13">
    <location>
        <begin position="1"/>
        <end position="208"/>
    </location>
</feature>
<keyword evidence="9 12" id="KW-0255">Endonuclease</keyword>
<dbReference type="AlphaFoldDB" id="C7DIN1"/>
<accession>C7DIN1</accession>
<comment type="cofactor">
    <cofactor evidence="2">
        <name>Mn(2+)</name>
        <dbReference type="ChEBI" id="CHEBI:29035"/>
    </cofactor>
</comment>
<dbReference type="PANTHER" id="PTHR10954">
    <property type="entry name" value="RIBONUCLEASE H2 SUBUNIT A"/>
    <property type="match status" value="1"/>
</dbReference>
<evidence type="ECO:0000256" key="2">
    <source>
        <dbReference type="ARBA" id="ARBA00001936"/>
    </source>
</evidence>
<name>C7DIN1_MICA2</name>
<dbReference type="EC" id="3.1.26.4" evidence="12"/>
<dbReference type="GO" id="GO:0043137">
    <property type="term" value="P:DNA replication, removal of RNA primer"/>
    <property type="evidence" value="ECO:0007669"/>
    <property type="project" value="TreeGrafter"/>
</dbReference>
<evidence type="ECO:0000313" key="14">
    <source>
        <dbReference type="EMBL" id="EET89805.1"/>
    </source>
</evidence>
<evidence type="ECO:0000259" key="13">
    <source>
        <dbReference type="PROSITE" id="PS51975"/>
    </source>
</evidence>
<sequence>MVAVKKSNERKFAEIGVRDSKMLSRKRRELLFKSINSISDAIAVDKITPAEINQAMSNKISLNELEAIRFAKLFDQLKEDIGTVYLDSPDVIQEKFGIRFKMSSGKPLKVIGLKQKAQKGIKFTKVISEHKADSKYPVVSAASIIAKVVRDREVKKIEKSLRIRIGSGYPSDSKTIDAVRGNLTNSALLSHVREHWSTMRSIKQTKISYFTE</sequence>
<dbReference type="Gene3D" id="3.30.420.10">
    <property type="entry name" value="Ribonuclease H-like superfamily/Ribonuclease H"/>
    <property type="match status" value="1"/>
</dbReference>
<keyword evidence="6" id="KW-0963">Cytoplasm</keyword>
<dbReference type="GO" id="GO:0006298">
    <property type="term" value="P:mismatch repair"/>
    <property type="evidence" value="ECO:0007669"/>
    <property type="project" value="TreeGrafter"/>
</dbReference>
<evidence type="ECO:0000256" key="5">
    <source>
        <dbReference type="ARBA" id="ARBA00004496"/>
    </source>
</evidence>
<proteinExistence type="inferred from homology"/>
<keyword evidence="7 12" id="KW-0540">Nuclease</keyword>
<comment type="function">
    <text evidence="4 12">Endonuclease that specifically degrades the RNA of RNA-DNA hybrids.</text>
</comment>
<comment type="similarity">
    <text evidence="12">Belongs to the RNase HII family.</text>
</comment>
<reference evidence="14 15" key="1">
    <citation type="journal article" date="2009" name="Genome Biol.">
        <title>Community-wide analysis of microbial genome sequence signatures.</title>
        <authorList>
            <person name="Dick G.J."/>
            <person name="Andersson A.F."/>
            <person name="Baker B.J."/>
            <person name="Simmons S.L."/>
            <person name="Thomas B.C."/>
            <person name="Yelton A.P."/>
            <person name="Banfield J.F."/>
        </authorList>
    </citation>
    <scope>NUCLEOTIDE SEQUENCE [LARGE SCALE GENOMIC DNA]</scope>
    <source>
        <strain evidence="14">ARMAN-2</strain>
    </source>
</reference>
<dbReference type="GO" id="GO:0005737">
    <property type="term" value="C:cytoplasm"/>
    <property type="evidence" value="ECO:0007669"/>
    <property type="project" value="UniProtKB-SubCell"/>
</dbReference>
<evidence type="ECO:0000256" key="9">
    <source>
        <dbReference type="ARBA" id="ARBA00022759"/>
    </source>
</evidence>
<reference evidence="14 15" key="2">
    <citation type="journal article" date="2010" name="Proc. Natl. Acad. Sci. U.S.A.">
        <title>Enigmatic, ultrasmall, uncultivated Archaea.</title>
        <authorList>
            <person name="Baker B.J."/>
            <person name="Comolli L.R."/>
            <person name="Dick G.J."/>
            <person name="Hauser L.J."/>
            <person name="Hyatt D."/>
            <person name="Dill B.D."/>
            <person name="Land M.L."/>
            <person name="Verberkmoes N.C."/>
            <person name="Hettich R.L."/>
            <person name="Banfield J.F."/>
        </authorList>
    </citation>
    <scope>NUCLEOTIDE SEQUENCE [LARGE SCALE GENOMIC DNA]</scope>
    <source>
        <strain evidence="14">ARMAN-2</strain>
    </source>
</reference>
<dbReference type="NCBIfam" id="TIGR00729">
    <property type="entry name" value="ribonuclease HII"/>
    <property type="match status" value="1"/>
</dbReference>
<evidence type="ECO:0000256" key="10">
    <source>
        <dbReference type="ARBA" id="ARBA00022801"/>
    </source>
</evidence>
<evidence type="ECO:0000256" key="6">
    <source>
        <dbReference type="ARBA" id="ARBA00022490"/>
    </source>
</evidence>
<evidence type="ECO:0000256" key="12">
    <source>
        <dbReference type="RuleBase" id="RU003515"/>
    </source>
</evidence>
<comment type="subcellular location">
    <subcellularLocation>
        <location evidence="5">Cytoplasm</location>
    </subcellularLocation>
</comment>
<keyword evidence="10 12" id="KW-0378">Hydrolase</keyword>
<evidence type="ECO:0000256" key="8">
    <source>
        <dbReference type="ARBA" id="ARBA00022723"/>
    </source>
</evidence>
<organism evidence="14 15">
    <name type="scientific">Candidatus Micrarchaeum acidiphilum ARMAN-2</name>
    <dbReference type="NCBI Taxonomy" id="425595"/>
    <lineage>
        <taxon>Archaea</taxon>
        <taxon>Candidatus Micrarchaeota</taxon>
        <taxon>Candidatus Micrarchaeia</taxon>
        <taxon>Candidatus Micrarchaeales</taxon>
        <taxon>Candidatus Micrarchaeaceae</taxon>
        <taxon>Candidatus Micrarchaeum</taxon>
    </lineage>
</organism>
<evidence type="ECO:0000256" key="1">
    <source>
        <dbReference type="ARBA" id="ARBA00000077"/>
    </source>
</evidence>
<evidence type="ECO:0000256" key="11">
    <source>
        <dbReference type="PROSITE-ProRule" id="PRU01319"/>
    </source>
</evidence>
<keyword evidence="15" id="KW-1185">Reference proteome</keyword>
<dbReference type="GO" id="GO:0032299">
    <property type="term" value="C:ribonuclease H2 complex"/>
    <property type="evidence" value="ECO:0007669"/>
    <property type="project" value="TreeGrafter"/>
</dbReference>
<evidence type="ECO:0000256" key="7">
    <source>
        <dbReference type="ARBA" id="ARBA00022722"/>
    </source>
</evidence>
<dbReference type="InterPro" id="IPR036397">
    <property type="entry name" value="RNaseH_sf"/>
</dbReference>
<evidence type="ECO:0000313" key="15">
    <source>
        <dbReference type="Proteomes" id="UP000332487"/>
    </source>
</evidence>
<dbReference type="GO" id="GO:0003723">
    <property type="term" value="F:RNA binding"/>
    <property type="evidence" value="ECO:0007669"/>
    <property type="project" value="UniProtKB-UniRule"/>
</dbReference>
<dbReference type="EMBL" id="GG697241">
    <property type="protein sequence ID" value="EET89805.1"/>
    <property type="molecule type" value="Genomic_DNA"/>
</dbReference>